<name>A0A016WA89_9BILA</name>
<dbReference type="OrthoDB" id="418748at2759"/>
<evidence type="ECO:0000313" key="2">
    <source>
        <dbReference type="Proteomes" id="UP000024635"/>
    </source>
</evidence>
<accession>A0A016WA89</accession>
<dbReference type="EMBL" id="JARK01000525">
    <property type="protein sequence ID" value="EYC36187.1"/>
    <property type="molecule type" value="Genomic_DNA"/>
</dbReference>
<proteinExistence type="predicted"/>
<keyword evidence="2" id="KW-1185">Reference proteome</keyword>
<gene>
    <name evidence="1" type="primary">Acey_s0925.g3064</name>
    <name evidence="1" type="ORF">Y032_0925g3064</name>
</gene>
<evidence type="ECO:0000313" key="1">
    <source>
        <dbReference type="EMBL" id="EYC36187.1"/>
    </source>
</evidence>
<reference evidence="2" key="1">
    <citation type="journal article" date="2015" name="Nat. Genet.">
        <title>The genome and transcriptome of the zoonotic hookworm Ancylostoma ceylanicum identify infection-specific gene families.</title>
        <authorList>
            <person name="Schwarz E.M."/>
            <person name="Hu Y."/>
            <person name="Antoshechkin I."/>
            <person name="Miller M.M."/>
            <person name="Sternberg P.W."/>
            <person name="Aroian R.V."/>
        </authorList>
    </citation>
    <scope>NUCLEOTIDE SEQUENCE</scope>
    <source>
        <strain evidence="2">HY135</strain>
    </source>
</reference>
<dbReference type="AlphaFoldDB" id="A0A016WA89"/>
<sequence length="85" mass="10024">MRTRRVEDRDAYFFAKREAKECVAIAKSQHHKELYDALNISEGEKLFYRLMKARHRSTTMVTGHLDIIKAANGNILRHPKVVRER</sequence>
<protein>
    <submittedName>
        <fullName evidence="1">Uncharacterized protein</fullName>
    </submittedName>
</protein>
<organism evidence="1 2">
    <name type="scientific">Ancylostoma ceylanicum</name>
    <dbReference type="NCBI Taxonomy" id="53326"/>
    <lineage>
        <taxon>Eukaryota</taxon>
        <taxon>Metazoa</taxon>
        <taxon>Ecdysozoa</taxon>
        <taxon>Nematoda</taxon>
        <taxon>Chromadorea</taxon>
        <taxon>Rhabditida</taxon>
        <taxon>Rhabditina</taxon>
        <taxon>Rhabditomorpha</taxon>
        <taxon>Strongyloidea</taxon>
        <taxon>Ancylostomatidae</taxon>
        <taxon>Ancylostomatinae</taxon>
        <taxon>Ancylostoma</taxon>
    </lineage>
</organism>
<comment type="caution">
    <text evidence="1">The sequence shown here is derived from an EMBL/GenBank/DDBJ whole genome shotgun (WGS) entry which is preliminary data.</text>
</comment>
<dbReference type="Proteomes" id="UP000024635">
    <property type="component" value="Unassembled WGS sequence"/>
</dbReference>